<dbReference type="PROSITE" id="PS51253">
    <property type="entry name" value="HTH_CENPB"/>
    <property type="match status" value="1"/>
</dbReference>
<feature type="compositionally biased region" description="Low complexity" evidence="3">
    <location>
        <begin position="218"/>
        <end position="231"/>
    </location>
</feature>
<dbReference type="PANTHER" id="PTHR12211:SF0">
    <property type="entry name" value="ENDOPLASMIC RETICULUM RESIDENT PROTEIN 29"/>
    <property type="match status" value="1"/>
</dbReference>
<keyword evidence="2" id="KW-0238">DNA-binding</keyword>
<organism evidence="5 6">
    <name type="scientific">Cordylochernes scorpioides</name>
    <dbReference type="NCBI Taxonomy" id="51811"/>
    <lineage>
        <taxon>Eukaryota</taxon>
        <taxon>Metazoa</taxon>
        <taxon>Ecdysozoa</taxon>
        <taxon>Arthropoda</taxon>
        <taxon>Chelicerata</taxon>
        <taxon>Arachnida</taxon>
        <taxon>Pseudoscorpiones</taxon>
        <taxon>Cheliferoidea</taxon>
        <taxon>Chernetidae</taxon>
        <taxon>Cordylochernes</taxon>
    </lineage>
</organism>
<dbReference type="InterPro" id="IPR006600">
    <property type="entry name" value="HTH_CenpB_DNA-bd_dom"/>
</dbReference>
<protein>
    <submittedName>
        <fullName evidence="5">ERP29</fullName>
    </submittedName>
</protein>
<dbReference type="InterPro" id="IPR036249">
    <property type="entry name" value="Thioredoxin-like_sf"/>
</dbReference>
<accession>A0ABY6L9W4</accession>
<feature type="region of interest" description="Disordered" evidence="3">
    <location>
        <begin position="218"/>
        <end position="261"/>
    </location>
</feature>
<reference evidence="5 6" key="1">
    <citation type="submission" date="2022-01" db="EMBL/GenBank/DDBJ databases">
        <title>A chromosomal length assembly of Cordylochernes scorpioides.</title>
        <authorList>
            <person name="Zeh D."/>
            <person name="Zeh J."/>
        </authorList>
    </citation>
    <scope>NUCLEOTIDE SEQUENCE [LARGE SCALE GENOMIC DNA]</scope>
    <source>
        <strain evidence="5">IN4F17</strain>
        <tissue evidence="5">Whole Body</tissue>
    </source>
</reference>
<feature type="domain" description="HTH CENPB-type" evidence="4">
    <location>
        <begin position="1"/>
        <end position="26"/>
    </location>
</feature>
<evidence type="ECO:0000313" key="5">
    <source>
        <dbReference type="EMBL" id="UYV77649.1"/>
    </source>
</evidence>
<dbReference type="Proteomes" id="UP001235939">
    <property type="component" value="Chromosome 15"/>
</dbReference>
<dbReference type="SUPFAM" id="SSF52833">
    <property type="entry name" value="Thioredoxin-like"/>
    <property type="match status" value="1"/>
</dbReference>
<dbReference type="InterPro" id="IPR016855">
    <property type="entry name" value="ERp29"/>
</dbReference>
<name>A0ABY6L9W4_9ARAC</name>
<dbReference type="Pfam" id="PF07912">
    <property type="entry name" value="ERp29_N"/>
    <property type="match status" value="1"/>
</dbReference>
<evidence type="ECO:0000313" key="6">
    <source>
        <dbReference type="Proteomes" id="UP001235939"/>
    </source>
</evidence>
<evidence type="ECO:0000256" key="1">
    <source>
        <dbReference type="ARBA" id="ARBA00022824"/>
    </source>
</evidence>
<feature type="compositionally biased region" description="Polar residues" evidence="3">
    <location>
        <begin position="246"/>
        <end position="255"/>
    </location>
</feature>
<dbReference type="Pfam" id="PF07749">
    <property type="entry name" value="ERp29"/>
    <property type="match status" value="1"/>
</dbReference>
<gene>
    <name evidence="5" type="ORF">LAZ67_15001818</name>
</gene>
<dbReference type="InterPro" id="IPR011679">
    <property type="entry name" value="ERp29_C"/>
</dbReference>
<dbReference type="InterPro" id="IPR012883">
    <property type="entry name" value="ERp29_N"/>
</dbReference>
<dbReference type="Gene3D" id="3.40.30.10">
    <property type="entry name" value="Glutaredoxin"/>
    <property type="match status" value="1"/>
</dbReference>
<dbReference type="SUPFAM" id="SSF47933">
    <property type="entry name" value="ERP29 C domain-like"/>
    <property type="match status" value="1"/>
</dbReference>
<dbReference type="EMBL" id="CP092877">
    <property type="protein sequence ID" value="UYV77649.1"/>
    <property type="molecule type" value="Genomic_DNA"/>
</dbReference>
<proteinExistence type="predicted"/>
<evidence type="ECO:0000256" key="2">
    <source>
        <dbReference type="ARBA" id="ARBA00023125"/>
    </source>
</evidence>
<sequence length="386" mass="43858">MGQDNFEASNGWLEKFMARRNIAFKRLHGEAGSVDANSVATWKGFVMDEAIEEVVEEEMNRCFEALKKHQAIDVNYIDFLEVDKDVQVAGEQSIEEIVKEVVRKFKAALVKFDITYPYGEKEDEYGKVSESAQYSPDLLVAEVGVQDYGDKENNDLAEAYNIKKEDFPVVLLFVEGQEQPIKFSGEDFKANNIKTFIRKHSTHPDAQVHGMHLFRRPTASSAARGTGTANADIDQSRRPTKKCGQCKQSHNNQVKPETPQPSRLFETKLTCRGGCPDVRLVLDRCLPEFDDLAEKFMVADTVVERKALLEQSNLRSNQLATENERKSAEVYIKMMQRVIERGDGFIASEQERVRNIKDAKITPAKKEEMQGRLNILQSFHAVKDEL</sequence>
<dbReference type="PANTHER" id="PTHR12211">
    <property type="entry name" value="ENDOPLASMIC RETICULUM PROTEIN ERP29"/>
    <property type="match status" value="1"/>
</dbReference>
<dbReference type="Gene3D" id="1.20.1150.12">
    <property type="entry name" value="Endoplasmic reticulum resident protein 29, C-terminal domain"/>
    <property type="match status" value="1"/>
</dbReference>
<evidence type="ECO:0000256" key="3">
    <source>
        <dbReference type="SAM" id="MobiDB-lite"/>
    </source>
</evidence>
<evidence type="ECO:0000259" key="4">
    <source>
        <dbReference type="PROSITE" id="PS51253"/>
    </source>
</evidence>
<keyword evidence="6" id="KW-1185">Reference proteome</keyword>
<keyword evidence="1" id="KW-0256">Endoplasmic reticulum</keyword>
<dbReference type="InterPro" id="IPR036356">
    <property type="entry name" value="ERp29_C_sf"/>
</dbReference>